<keyword evidence="3" id="KW-1185">Reference proteome</keyword>
<dbReference type="OrthoDB" id="20872at2759"/>
<name>G3JG44_CORMM</name>
<feature type="region of interest" description="Disordered" evidence="1">
    <location>
        <begin position="410"/>
        <end position="434"/>
    </location>
</feature>
<dbReference type="HOGENOM" id="CLU_051700_0_0_1"/>
<dbReference type="STRING" id="983644.G3JG44"/>
<proteinExistence type="predicted"/>
<sequence>MQGMISPTPSPGWRDMVDYYLPTDLTRTTTVTKQFLEDVEYRTDAPSLTPAEFIAILAVMAPAAHLAKEASTSAVTRSCIWKFEQCIQRLTDQNKIHFQTRLADLRLWADSVGALASNETSLDSRFQHRPHDIRFIQGLLSMLQFFLDDYLTSISGDFDVQIFIADVDRTMDNLGSVGVHIRRSGRISRLRSADTSFDQNWPHIRRLRAHLACVITFKPTETGRQLQGEEGAIHSIGYFESRKLSPIQERLVEANLRRFHRFFEARRHSGWLQDPSAMASRDVIPPKFVCMAATRTEQDTSPMKINAVAAAMNQEEQHGLRPDEEPSTIPATSVTGLDSQWGGLQRKDKPGSTATRITATMASARYPTAQTSQKSDQKLLKCPCCCQAIPASELEDVQWRVRGETISYTTTHLNGNAPTVKSTRPPSTNLFPDS</sequence>
<dbReference type="Proteomes" id="UP000001610">
    <property type="component" value="Unassembled WGS sequence"/>
</dbReference>
<dbReference type="VEuPathDB" id="FungiDB:CCM_03694"/>
<protein>
    <submittedName>
        <fullName evidence="2">Uncharacterized protein</fullName>
    </submittedName>
</protein>
<gene>
    <name evidence="2" type="ORF">CCM_03694</name>
</gene>
<accession>G3JG44</accession>
<dbReference type="EMBL" id="JH126401">
    <property type="protein sequence ID" value="EGX92322.1"/>
    <property type="molecule type" value="Genomic_DNA"/>
</dbReference>
<evidence type="ECO:0000256" key="1">
    <source>
        <dbReference type="SAM" id="MobiDB-lite"/>
    </source>
</evidence>
<reference evidence="2 3" key="1">
    <citation type="journal article" date="2011" name="Genome Biol.">
        <title>Genome sequence of the insect pathogenic fungus Cordyceps militaris, a valued traditional Chinese medicine.</title>
        <authorList>
            <person name="Zheng P."/>
            <person name="Xia Y."/>
            <person name="Xiao G."/>
            <person name="Xiong C."/>
            <person name="Hu X."/>
            <person name="Zhang S."/>
            <person name="Zheng H."/>
            <person name="Huang Y."/>
            <person name="Zhou Y."/>
            <person name="Wang S."/>
            <person name="Zhao G.P."/>
            <person name="Liu X."/>
            <person name="St Leger R.J."/>
            <person name="Wang C."/>
        </authorList>
    </citation>
    <scope>NUCLEOTIDE SEQUENCE [LARGE SCALE GENOMIC DNA]</scope>
    <source>
        <strain evidence="2 3">CM01</strain>
    </source>
</reference>
<evidence type="ECO:0000313" key="3">
    <source>
        <dbReference type="Proteomes" id="UP000001610"/>
    </source>
</evidence>
<evidence type="ECO:0000313" key="2">
    <source>
        <dbReference type="EMBL" id="EGX92322.1"/>
    </source>
</evidence>
<dbReference type="GeneID" id="18165718"/>
<dbReference type="RefSeq" id="XP_006668906.1">
    <property type="nucleotide sequence ID" value="XM_006668843.1"/>
</dbReference>
<dbReference type="eggNOG" id="ENOG502RV83">
    <property type="taxonomic scope" value="Eukaryota"/>
</dbReference>
<feature type="region of interest" description="Disordered" evidence="1">
    <location>
        <begin position="333"/>
        <end position="353"/>
    </location>
</feature>
<organism evidence="2 3">
    <name type="scientific">Cordyceps militaris (strain CM01)</name>
    <name type="common">Caterpillar fungus</name>
    <dbReference type="NCBI Taxonomy" id="983644"/>
    <lineage>
        <taxon>Eukaryota</taxon>
        <taxon>Fungi</taxon>
        <taxon>Dikarya</taxon>
        <taxon>Ascomycota</taxon>
        <taxon>Pezizomycotina</taxon>
        <taxon>Sordariomycetes</taxon>
        <taxon>Hypocreomycetidae</taxon>
        <taxon>Hypocreales</taxon>
        <taxon>Cordycipitaceae</taxon>
        <taxon>Cordyceps</taxon>
    </lineage>
</organism>
<dbReference type="KEGG" id="cmt:CCM_03694"/>
<dbReference type="AlphaFoldDB" id="G3JG44"/>
<dbReference type="InParanoid" id="G3JG44"/>